<evidence type="ECO:0000313" key="2">
    <source>
        <dbReference type="EMBL" id="KAF2654667.1"/>
    </source>
</evidence>
<dbReference type="Gene3D" id="3.30.70.100">
    <property type="match status" value="1"/>
</dbReference>
<dbReference type="AlphaFoldDB" id="A0A6A6T5V1"/>
<dbReference type="InterPro" id="IPR011008">
    <property type="entry name" value="Dimeric_a/b-barrel"/>
</dbReference>
<sequence length="107" mass="12228">MSSTPVTRVVLFNIPEKEDQEKLFDFYRTLKQVALKDGKPYILSASAGSTFNDPRNRGFTVAAVTKFSSEEDMKYYDDECPSHAKLKEFAKSVRKEVLMAYFEDVLA</sequence>
<dbReference type="SMART" id="SM00886">
    <property type="entry name" value="Dabb"/>
    <property type="match status" value="1"/>
</dbReference>
<dbReference type="OrthoDB" id="3830014at2759"/>
<dbReference type="InterPro" id="IPR013097">
    <property type="entry name" value="Dabb"/>
</dbReference>
<protein>
    <recommendedName>
        <fullName evidence="1">Stress-response A/B barrel domain-containing protein</fullName>
    </recommendedName>
</protein>
<dbReference type="Pfam" id="PF07876">
    <property type="entry name" value="Dabb"/>
    <property type="match status" value="1"/>
</dbReference>
<reference evidence="2" key="1">
    <citation type="journal article" date="2020" name="Stud. Mycol.">
        <title>101 Dothideomycetes genomes: a test case for predicting lifestyles and emergence of pathogens.</title>
        <authorList>
            <person name="Haridas S."/>
            <person name="Albert R."/>
            <person name="Binder M."/>
            <person name="Bloem J."/>
            <person name="Labutti K."/>
            <person name="Salamov A."/>
            <person name="Andreopoulos B."/>
            <person name="Baker S."/>
            <person name="Barry K."/>
            <person name="Bills G."/>
            <person name="Bluhm B."/>
            <person name="Cannon C."/>
            <person name="Castanera R."/>
            <person name="Culley D."/>
            <person name="Daum C."/>
            <person name="Ezra D."/>
            <person name="Gonzalez J."/>
            <person name="Henrissat B."/>
            <person name="Kuo A."/>
            <person name="Liang C."/>
            <person name="Lipzen A."/>
            <person name="Lutzoni F."/>
            <person name="Magnuson J."/>
            <person name="Mondo S."/>
            <person name="Nolan M."/>
            <person name="Ohm R."/>
            <person name="Pangilinan J."/>
            <person name="Park H.-J."/>
            <person name="Ramirez L."/>
            <person name="Alfaro M."/>
            <person name="Sun H."/>
            <person name="Tritt A."/>
            <person name="Yoshinaga Y."/>
            <person name="Zwiers L.-H."/>
            <person name="Turgeon B."/>
            <person name="Goodwin S."/>
            <person name="Spatafora J."/>
            <person name="Crous P."/>
            <person name="Grigoriev I."/>
        </authorList>
    </citation>
    <scope>NUCLEOTIDE SEQUENCE</scope>
    <source>
        <strain evidence="2">CBS 122681</strain>
    </source>
</reference>
<evidence type="ECO:0000313" key="3">
    <source>
        <dbReference type="Proteomes" id="UP000799324"/>
    </source>
</evidence>
<organism evidence="2 3">
    <name type="scientific">Lophiostoma macrostomum CBS 122681</name>
    <dbReference type="NCBI Taxonomy" id="1314788"/>
    <lineage>
        <taxon>Eukaryota</taxon>
        <taxon>Fungi</taxon>
        <taxon>Dikarya</taxon>
        <taxon>Ascomycota</taxon>
        <taxon>Pezizomycotina</taxon>
        <taxon>Dothideomycetes</taxon>
        <taxon>Pleosporomycetidae</taxon>
        <taxon>Pleosporales</taxon>
        <taxon>Lophiostomataceae</taxon>
        <taxon>Lophiostoma</taxon>
    </lineage>
</organism>
<evidence type="ECO:0000259" key="1">
    <source>
        <dbReference type="PROSITE" id="PS51502"/>
    </source>
</evidence>
<accession>A0A6A6T5V1</accession>
<keyword evidence="3" id="KW-1185">Reference proteome</keyword>
<dbReference type="SUPFAM" id="SSF54909">
    <property type="entry name" value="Dimeric alpha+beta barrel"/>
    <property type="match status" value="1"/>
</dbReference>
<dbReference type="EMBL" id="MU004360">
    <property type="protein sequence ID" value="KAF2654667.1"/>
    <property type="molecule type" value="Genomic_DNA"/>
</dbReference>
<feature type="domain" description="Stress-response A/B barrel" evidence="1">
    <location>
        <begin position="6"/>
        <end position="102"/>
    </location>
</feature>
<name>A0A6A6T5V1_9PLEO</name>
<dbReference type="Proteomes" id="UP000799324">
    <property type="component" value="Unassembled WGS sequence"/>
</dbReference>
<dbReference type="PROSITE" id="PS51502">
    <property type="entry name" value="S_R_A_B_BARREL"/>
    <property type="match status" value="1"/>
</dbReference>
<proteinExistence type="predicted"/>
<gene>
    <name evidence="2" type="ORF">K491DRAFT_461949</name>
</gene>